<dbReference type="KEGG" id="wna:KA717_29615"/>
<proteinExistence type="inferred from homology"/>
<evidence type="ECO:0000256" key="1">
    <source>
        <dbReference type="ARBA" id="ARBA00006845"/>
    </source>
</evidence>
<reference evidence="3" key="1">
    <citation type="submission" date="2021-04" db="EMBL/GenBank/DDBJ databases">
        <title>Genome sequence of Woronichinia naegeliana from Washington state freshwater lake bloom.</title>
        <authorList>
            <person name="Dreher T.W."/>
        </authorList>
    </citation>
    <scope>NUCLEOTIDE SEQUENCE</scope>
    <source>
        <strain evidence="3">WA131</strain>
    </source>
</reference>
<dbReference type="InterPro" id="IPR035905">
    <property type="entry name" value="Barstar-like_sf"/>
</dbReference>
<dbReference type="SUPFAM" id="SSF52038">
    <property type="entry name" value="Barstar-related"/>
    <property type="match status" value="1"/>
</dbReference>
<gene>
    <name evidence="3" type="ORF">KA717_29615</name>
</gene>
<dbReference type="AlphaFoldDB" id="A0A977KTT9"/>
<sequence>MTTNSLLALLQRQCPPRLYRIDIAIALEESLTLCEQMRWQGFVVDGKNADNKENFLKAWADGLDFPHYFGYNWDAFEDCLLDLGWCDRKPRLVIYTNPENLANHDPKTWKTAQEILEVAIKYWQSRLTPLSILLVTQDISFQAIPLLAS</sequence>
<accession>A0A977KTT9</accession>
<dbReference type="Proteomes" id="UP001065613">
    <property type="component" value="Chromosome"/>
</dbReference>
<organism evidence="3">
    <name type="scientific">Woronichinia naegeliana WA131</name>
    <dbReference type="NCBI Taxonomy" id="2824559"/>
    <lineage>
        <taxon>Bacteria</taxon>
        <taxon>Bacillati</taxon>
        <taxon>Cyanobacteriota</taxon>
        <taxon>Cyanophyceae</taxon>
        <taxon>Synechococcales</taxon>
        <taxon>Coelosphaeriaceae</taxon>
        <taxon>Woronichinia</taxon>
    </lineage>
</organism>
<dbReference type="Gene3D" id="3.30.370.10">
    <property type="entry name" value="Barstar-like"/>
    <property type="match status" value="1"/>
</dbReference>
<dbReference type="EMBL" id="CP073041">
    <property type="protein sequence ID" value="UXE59828.1"/>
    <property type="molecule type" value="Genomic_DNA"/>
</dbReference>
<dbReference type="Pfam" id="PF01337">
    <property type="entry name" value="Barstar"/>
    <property type="match status" value="1"/>
</dbReference>
<protein>
    <submittedName>
        <fullName evidence="3">Barstar family protein</fullName>
    </submittedName>
</protein>
<evidence type="ECO:0000313" key="3">
    <source>
        <dbReference type="EMBL" id="UXE59828.1"/>
    </source>
</evidence>
<dbReference type="InterPro" id="IPR000468">
    <property type="entry name" value="Barstar"/>
</dbReference>
<evidence type="ECO:0000259" key="2">
    <source>
        <dbReference type="Pfam" id="PF01337"/>
    </source>
</evidence>
<feature type="domain" description="Barstar (barnase inhibitor)" evidence="2">
    <location>
        <begin position="42"/>
        <end position="134"/>
    </location>
</feature>
<name>A0A977KTT9_9CYAN</name>
<comment type="similarity">
    <text evidence="1">Belongs to the barstar family.</text>
</comment>